<organism evidence="2 3">
    <name type="scientific">Fusarium denticulatum</name>
    <dbReference type="NCBI Taxonomy" id="48507"/>
    <lineage>
        <taxon>Eukaryota</taxon>
        <taxon>Fungi</taxon>
        <taxon>Dikarya</taxon>
        <taxon>Ascomycota</taxon>
        <taxon>Pezizomycotina</taxon>
        <taxon>Sordariomycetes</taxon>
        <taxon>Hypocreomycetidae</taxon>
        <taxon>Hypocreales</taxon>
        <taxon>Nectriaceae</taxon>
        <taxon>Fusarium</taxon>
        <taxon>Fusarium fujikuroi species complex</taxon>
    </lineage>
</organism>
<protein>
    <submittedName>
        <fullName evidence="2">Uncharacterized protein</fullName>
    </submittedName>
</protein>
<name>A0A8H5XJI6_9HYPO</name>
<feature type="coiled-coil region" evidence="1">
    <location>
        <begin position="125"/>
        <end position="152"/>
    </location>
</feature>
<comment type="caution">
    <text evidence="2">The sequence shown here is derived from an EMBL/GenBank/DDBJ whole genome shotgun (WGS) entry which is preliminary data.</text>
</comment>
<feature type="coiled-coil region" evidence="1">
    <location>
        <begin position="22"/>
        <end position="52"/>
    </location>
</feature>
<proteinExistence type="predicted"/>
<dbReference type="EMBL" id="JAAOAK010000018">
    <property type="protein sequence ID" value="KAF5694818.1"/>
    <property type="molecule type" value="Genomic_DNA"/>
</dbReference>
<keyword evidence="1" id="KW-0175">Coiled coil</keyword>
<evidence type="ECO:0000313" key="2">
    <source>
        <dbReference type="EMBL" id="KAF5694818.1"/>
    </source>
</evidence>
<accession>A0A8H5XJI6</accession>
<evidence type="ECO:0000256" key="1">
    <source>
        <dbReference type="SAM" id="Coils"/>
    </source>
</evidence>
<dbReference type="Proteomes" id="UP000562682">
    <property type="component" value="Unassembled WGS sequence"/>
</dbReference>
<keyword evidence="3" id="KW-1185">Reference proteome</keyword>
<evidence type="ECO:0000313" key="3">
    <source>
        <dbReference type="Proteomes" id="UP000562682"/>
    </source>
</evidence>
<gene>
    <name evidence="2" type="ORF">FDENT_946</name>
</gene>
<sequence length="160" mass="18985">MKQQVKILKVKISSEHSSLGILSKADRTHKKLQDTIQNLKDTKERNEQIEKGVKVLCESADQYVTELRSYVKYADYYQLRLAMMEYKLDVSELICGFEISVKRRQLKKEAEMGPPLLDSGYEGEERRWKKKLEKGEEELREAKEMKREQKARSGIWNWRK</sequence>
<reference evidence="2 3" key="1">
    <citation type="submission" date="2020-05" db="EMBL/GenBank/DDBJ databases">
        <title>Identification and distribution of gene clusters putatively required for synthesis of sphingolipid metabolism inhibitors in phylogenetically diverse species of the filamentous fungus Fusarium.</title>
        <authorList>
            <person name="Kim H.-S."/>
            <person name="Busman M."/>
            <person name="Brown D.W."/>
            <person name="Divon H."/>
            <person name="Uhlig S."/>
            <person name="Proctor R.H."/>
        </authorList>
    </citation>
    <scope>NUCLEOTIDE SEQUENCE [LARGE SCALE GENOMIC DNA]</scope>
    <source>
        <strain evidence="2 3">NRRL 25311</strain>
    </source>
</reference>
<dbReference type="AlphaFoldDB" id="A0A8H5XJI6"/>